<evidence type="ECO:0000313" key="3">
    <source>
        <dbReference type="Proteomes" id="UP000247150"/>
    </source>
</evidence>
<dbReference type="RefSeq" id="WP_110066397.1">
    <property type="nucleotide sequence ID" value="NZ_QGTW01000011.1"/>
</dbReference>
<comment type="caution">
    <text evidence="2">The sequence shown here is derived from an EMBL/GenBank/DDBJ whole genome shotgun (WGS) entry which is preliminary data.</text>
</comment>
<feature type="transmembrane region" description="Helical" evidence="1">
    <location>
        <begin position="43"/>
        <end position="63"/>
    </location>
</feature>
<evidence type="ECO:0000313" key="2">
    <source>
        <dbReference type="EMBL" id="PWW26237.1"/>
    </source>
</evidence>
<proteinExistence type="predicted"/>
<dbReference type="Proteomes" id="UP000247150">
    <property type="component" value="Unassembled WGS sequence"/>
</dbReference>
<reference evidence="2 3" key="1">
    <citation type="submission" date="2018-05" db="EMBL/GenBank/DDBJ databases">
        <title>Freshwater and sediment microbial communities from various areas in North America, analyzing microbe dynamics in response to fracking.</title>
        <authorList>
            <person name="Lamendella R."/>
        </authorList>
    </citation>
    <scope>NUCLEOTIDE SEQUENCE [LARGE SCALE GENOMIC DNA]</scope>
    <source>
        <strain evidence="2 3">15_TX</strain>
    </source>
</reference>
<accession>A0A2V2ZPI7</accession>
<keyword evidence="1" id="KW-1133">Transmembrane helix</keyword>
<keyword evidence="1" id="KW-0472">Membrane</keyword>
<dbReference type="EMBL" id="QGTW01000011">
    <property type="protein sequence ID" value="PWW26237.1"/>
    <property type="molecule type" value="Genomic_DNA"/>
</dbReference>
<name>A0A2V2ZPI7_9BACI</name>
<evidence type="ECO:0000256" key="1">
    <source>
        <dbReference type="SAM" id="Phobius"/>
    </source>
</evidence>
<dbReference type="OrthoDB" id="2930540at2"/>
<gene>
    <name evidence="2" type="ORF">DFO73_111179</name>
</gene>
<dbReference type="AlphaFoldDB" id="A0A2V2ZPI7"/>
<organism evidence="2 3">
    <name type="scientific">Cytobacillus oceanisediminis</name>
    <dbReference type="NCBI Taxonomy" id="665099"/>
    <lineage>
        <taxon>Bacteria</taxon>
        <taxon>Bacillati</taxon>
        <taxon>Bacillota</taxon>
        <taxon>Bacilli</taxon>
        <taxon>Bacillales</taxon>
        <taxon>Bacillaceae</taxon>
        <taxon>Cytobacillus</taxon>
    </lineage>
</organism>
<keyword evidence="1" id="KW-0812">Transmembrane</keyword>
<protein>
    <submittedName>
        <fullName evidence="2">Uncharacterized protein</fullName>
    </submittedName>
</protein>
<sequence>MTFAIVLVILILIAAVIFTLSLTGKSDDGYSSSTKKNTANLTYIYIIAIFLSVIALAVYIYFFT</sequence>